<gene>
    <name evidence="1" type="ORF">VHA_001744</name>
</gene>
<evidence type="ECO:0000313" key="2">
    <source>
        <dbReference type="Proteomes" id="UP000003604"/>
    </source>
</evidence>
<name>D0I7M0_GRIHO</name>
<organism evidence="1 2">
    <name type="scientific">Grimontia hollisae CIP 101886</name>
    <dbReference type="NCBI Taxonomy" id="675812"/>
    <lineage>
        <taxon>Bacteria</taxon>
        <taxon>Pseudomonadati</taxon>
        <taxon>Pseudomonadota</taxon>
        <taxon>Gammaproteobacteria</taxon>
        <taxon>Vibrionales</taxon>
        <taxon>Vibrionaceae</taxon>
        <taxon>Grimontia</taxon>
    </lineage>
</organism>
<reference evidence="1 2" key="1">
    <citation type="submission" date="2009-10" db="EMBL/GenBank/DDBJ databases">
        <authorList>
            <consortium name="Los Alamos National Laboratory (LANL)"/>
            <consortium name="National Microbial Pathogen Data Resource (NMPDR)"/>
            <person name="Saunders E.H."/>
            <person name="Munk A.C."/>
            <person name="Tapia R."/>
            <person name="Green L."/>
            <person name="Rogers Y."/>
            <person name="Detter J.C."/>
            <person name="Bruce D."/>
            <person name="Brettin T.S."/>
            <person name="Colwell R.R."/>
            <person name="Huq A."/>
            <person name="Grim C.J."/>
            <person name="Hasan N.A."/>
            <person name="Bartels D."/>
            <person name="Vonstein V."/>
        </authorList>
    </citation>
    <scope>NUCLEOTIDE SEQUENCE [LARGE SCALE GENOMIC DNA]</scope>
    <source>
        <strain evidence="1 2">CIP 101886</strain>
    </source>
</reference>
<sequence>MAFYELDGIINLKGFYTYQEAITFLDKYGSVGGKSVEVLMFETKRNLRDVLAGDNMDLMASFKQLESPQRADRTGTDKRKTHVSSFIGYVLKAYHCYAGCRMRKRKKAAFGAALAVYAQ</sequence>
<dbReference type="EMBL" id="ADAQ01000011">
    <property type="protein sequence ID" value="EEY72639.1"/>
    <property type="molecule type" value="Genomic_DNA"/>
</dbReference>
<comment type="caution">
    <text evidence="1">The sequence shown here is derived from an EMBL/GenBank/DDBJ whole genome shotgun (WGS) entry which is preliminary data.</text>
</comment>
<dbReference type="Proteomes" id="UP000003604">
    <property type="component" value="Unassembled WGS sequence"/>
</dbReference>
<evidence type="ECO:0000313" key="1">
    <source>
        <dbReference type="EMBL" id="EEY72639.1"/>
    </source>
</evidence>
<dbReference type="AlphaFoldDB" id="D0I7M0"/>
<accession>D0I7M0</accession>
<protein>
    <submittedName>
        <fullName evidence="1">Uncharacterized protein</fullName>
    </submittedName>
</protein>
<proteinExistence type="predicted"/>
<keyword evidence="2" id="KW-1185">Reference proteome</keyword>